<dbReference type="AlphaFoldDB" id="A0AAN6I3A7"/>
<dbReference type="PROSITE" id="PS50280">
    <property type="entry name" value="SET"/>
    <property type="match status" value="1"/>
</dbReference>
<dbReference type="EMBL" id="JAHLUH010000001">
    <property type="protein sequence ID" value="KAG7730598.1"/>
    <property type="molecule type" value="Genomic_DNA"/>
</dbReference>
<organism evidence="2 3">
    <name type="scientific">Ogataea haglerorum</name>
    <dbReference type="NCBI Taxonomy" id="1937702"/>
    <lineage>
        <taxon>Eukaryota</taxon>
        <taxon>Fungi</taxon>
        <taxon>Dikarya</taxon>
        <taxon>Ascomycota</taxon>
        <taxon>Saccharomycotina</taxon>
        <taxon>Pichiomycetes</taxon>
        <taxon>Pichiales</taxon>
        <taxon>Pichiaceae</taxon>
        <taxon>Ogataea</taxon>
    </lineage>
</organism>
<protein>
    <recommendedName>
        <fullName evidence="1">SET domain-containing protein</fullName>
    </recommendedName>
</protein>
<dbReference type="SUPFAM" id="SSF82199">
    <property type="entry name" value="SET domain"/>
    <property type="match status" value="1"/>
</dbReference>
<sequence>MEALLAVNSVDSGVSVGPSQLGGLGLFVNKDIDGEILRIGREHTYSIYTCLELSKKIKDQTEPPVIKSLLGFYCNGPPNETRILICYMIGFEVLRRLGKLEGYKELQQYLNVLLRTEIGNLWQDEEPLLESYYELEPGNSLVNATLLEKQSGEVSELSRFISETWRVTFEEHAIQQLVAAVRSRTLEVPRKVSDDDDFSVDVTLVPLLDFANHDNSKQNAYFDLDPKTDEIVLLAKRPLSGGSEVLISYTPVEEMTRMFITYGFYPRSDGLKVVDVPFWGYHHFDRSEELAQYVFQQRQPTNLQFVLEYADGQLVDLFLNMASNYSFAGLIGPDDVPTVMENASEEQIDGALSTLLELVESYFAERVERAQEFAKFCDDYEAENGTKNIRQLVQFHLELYNKYLDKMRQIAPRAGSESLYDLVMVDGDDWVEHRLPPVYNFLTRELARH</sequence>
<dbReference type="PANTHER" id="PTHR13271">
    <property type="entry name" value="UNCHARACTERIZED PUTATIVE METHYLTRANSFERASE"/>
    <property type="match status" value="1"/>
</dbReference>
<name>A0AAN6I3A7_9ASCO</name>
<dbReference type="CDD" id="cd10527">
    <property type="entry name" value="SET_LSMT"/>
    <property type="match status" value="1"/>
</dbReference>
<reference evidence="2" key="1">
    <citation type="journal article" date="2021" name="G3 (Bethesda)">
        <title>Genomic diversity, chromosomal rearrangements, and interspecies hybridization in the ogataea polymorpha species complex.</title>
        <authorList>
            <person name="Hanson S.J."/>
            <person name="Cinneide E.O."/>
            <person name="Salzberg L.I."/>
            <person name="Wolfe K.H."/>
            <person name="McGowan J."/>
            <person name="Fitzpatrick D.A."/>
            <person name="Matlin K."/>
        </authorList>
    </citation>
    <scope>NUCLEOTIDE SEQUENCE</scope>
    <source>
        <strain evidence="2">83-405-1</strain>
    </source>
</reference>
<evidence type="ECO:0000259" key="1">
    <source>
        <dbReference type="PROSITE" id="PS50280"/>
    </source>
</evidence>
<proteinExistence type="predicted"/>
<accession>A0AAN6I3A7</accession>
<feature type="domain" description="SET" evidence="1">
    <location>
        <begin position="127"/>
        <end position="250"/>
    </location>
</feature>
<dbReference type="InterPro" id="IPR001214">
    <property type="entry name" value="SET_dom"/>
</dbReference>
<dbReference type="Gene3D" id="3.90.1410.10">
    <property type="entry name" value="set domain protein methyltransferase, domain 1"/>
    <property type="match status" value="1"/>
</dbReference>
<evidence type="ECO:0000313" key="2">
    <source>
        <dbReference type="EMBL" id="KAG7730598.1"/>
    </source>
</evidence>
<comment type="caution">
    <text evidence="2">The sequence shown here is derived from an EMBL/GenBank/DDBJ whole genome shotgun (WGS) entry which is preliminary data.</text>
</comment>
<dbReference type="Proteomes" id="UP000738402">
    <property type="component" value="Unassembled WGS sequence"/>
</dbReference>
<dbReference type="InterPro" id="IPR050600">
    <property type="entry name" value="SETD3_SETD6_MTase"/>
</dbReference>
<evidence type="ECO:0000313" key="3">
    <source>
        <dbReference type="Proteomes" id="UP000738402"/>
    </source>
</evidence>
<dbReference type="InterPro" id="IPR046341">
    <property type="entry name" value="SET_dom_sf"/>
</dbReference>
<gene>
    <name evidence="2" type="ORF">KL933_000393</name>
</gene>
<dbReference type="GO" id="GO:0016279">
    <property type="term" value="F:protein-lysine N-methyltransferase activity"/>
    <property type="evidence" value="ECO:0007669"/>
    <property type="project" value="TreeGrafter"/>
</dbReference>